<proteinExistence type="predicted"/>
<protein>
    <recommendedName>
        <fullName evidence="1">HMA domain-containing protein</fullName>
    </recommendedName>
</protein>
<comment type="caution">
    <text evidence="2">The sequence shown here is derived from an EMBL/GenBank/DDBJ whole genome shotgun (WGS) entry which is preliminary data.</text>
</comment>
<evidence type="ECO:0000313" key="2">
    <source>
        <dbReference type="EMBL" id="TSC93824.1"/>
    </source>
</evidence>
<accession>A0A554LM12</accession>
<gene>
    <name evidence="2" type="ORF">Athens101428_523</name>
</gene>
<dbReference type="CDD" id="cd00371">
    <property type="entry name" value="HMA"/>
    <property type="match status" value="1"/>
</dbReference>
<dbReference type="InterPro" id="IPR006121">
    <property type="entry name" value="HMA_dom"/>
</dbReference>
<organism evidence="2 3">
    <name type="scientific">Candidatus Berkelbacteria bacterium Athens1014_28</name>
    <dbReference type="NCBI Taxonomy" id="2017145"/>
    <lineage>
        <taxon>Bacteria</taxon>
        <taxon>Candidatus Berkelbacteria</taxon>
    </lineage>
</organism>
<dbReference type="PROSITE" id="PS50846">
    <property type="entry name" value="HMA_2"/>
    <property type="match status" value="1"/>
</dbReference>
<dbReference type="GO" id="GO:0046872">
    <property type="term" value="F:metal ion binding"/>
    <property type="evidence" value="ECO:0007669"/>
    <property type="project" value="InterPro"/>
</dbReference>
<sequence>MENNYFGIKGLTCMACAKLASGYIRKISGVNDVKIELSGNSVVTADRIIDKAEIRSALSGSGYDVI</sequence>
<feature type="domain" description="HMA" evidence="1">
    <location>
        <begin position="2"/>
        <end position="66"/>
    </location>
</feature>
<evidence type="ECO:0000313" key="3">
    <source>
        <dbReference type="Proteomes" id="UP000316495"/>
    </source>
</evidence>
<evidence type="ECO:0000259" key="1">
    <source>
        <dbReference type="PROSITE" id="PS50846"/>
    </source>
</evidence>
<dbReference type="Proteomes" id="UP000316495">
    <property type="component" value="Unassembled WGS sequence"/>
</dbReference>
<name>A0A554LM12_9BACT</name>
<dbReference type="Gene3D" id="3.30.70.100">
    <property type="match status" value="1"/>
</dbReference>
<dbReference type="SUPFAM" id="SSF55008">
    <property type="entry name" value="HMA, heavy metal-associated domain"/>
    <property type="match status" value="1"/>
</dbReference>
<dbReference type="InterPro" id="IPR036163">
    <property type="entry name" value="HMA_dom_sf"/>
</dbReference>
<dbReference type="EMBL" id="VMGN01000027">
    <property type="protein sequence ID" value="TSC93824.1"/>
    <property type="molecule type" value="Genomic_DNA"/>
</dbReference>
<dbReference type="AlphaFoldDB" id="A0A554LM12"/>
<reference evidence="2 3" key="1">
    <citation type="submission" date="2017-07" db="EMBL/GenBank/DDBJ databases">
        <title>Mechanisms for carbon and nitrogen cycling indicate functional differentiation within the Candidate Phyla Radiation.</title>
        <authorList>
            <person name="Danczak R.E."/>
            <person name="Johnston M.D."/>
            <person name="Kenah C."/>
            <person name="Slattery M."/>
            <person name="Wrighton K.C."/>
            <person name="Wilkins M.J."/>
        </authorList>
    </citation>
    <scope>NUCLEOTIDE SEQUENCE [LARGE SCALE GENOMIC DNA]</scope>
    <source>
        <strain evidence="2">Athens1014_28</strain>
    </source>
</reference>